<dbReference type="GeneID" id="17255759"/>
<feature type="compositionally biased region" description="Acidic residues" evidence="8">
    <location>
        <begin position="300"/>
        <end position="338"/>
    </location>
</feature>
<evidence type="ECO:0000256" key="9">
    <source>
        <dbReference type="SAM" id="SignalP"/>
    </source>
</evidence>
<evidence type="ECO:0000256" key="8">
    <source>
        <dbReference type="SAM" id="MobiDB-lite"/>
    </source>
</evidence>
<evidence type="ECO:0000256" key="3">
    <source>
        <dbReference type="ARBA" id="ARBA00022692"/>
    </source>
</evidence>
<dbReference type="GO" id="GO:0005789">
    <property type="term" value="C:endoplasmic reticulum membrane"/>
    <property type="evidence" value="ECO:0007669"/>
    <property type="project" value="UniProtKB-SubCell"/>
</dbReference>
<dbReference type="HOGENOM" id="CLU_822399_0_0_1"/>
<keyword evidence="3" id="KW-0812">Transmembrane</keyword>
<feature type="region of interest" description="Disordered" evidence="8">
    <location>
        <begin position="289"/>
        <end position="338"/>
    </location>
</feature>
<proteinExistence type="inferred from homology"/>
<evidence type="ECO:0000256" key="4">
    <source>
        <dbReference type="ARBA" id="ARBA00022824"/>
    </source>
</evidence>
<protein>
    <recommendedName>
        <fullName evidence="7">Derlin</fullName>
    </recommendedName>
</protein>
<dbReference type="AlphaFoldDB" id="A0A0D3IEF2"/>
<accession>A0A0D3IEF2</accession>
<reference evidence="11" key="1">
    <citation type="journal article" date="2013" name="Nature">
        <title>Pan genome of the phytoplankton Emiliania underpins its global distribution.</title>
        <authorList>
            <person name="Read B.A."/>
            <person name="Kegel J."/>
            <person name="Klute M.J."/>
            <person name="Kuo A."/>
            <person name="Lefebvre S.C."/>
            <person name="Maumus F."/>
            <person name="Mayer C."/>
            <person name="Miller J."/>
            <person name="Monier A."/>
            <person name="Salamov A."/>
            <person name="Young J."/>
            <person name="Aguilar M."/>
            <person name="Claverie J.M."/>
            <person name="Frickenhaus S."/>
            <person name="Gonzalez K."/>
            <person name="Herman E.K."/>
            <person name="Lin Y.C."/>
            <person name="Napier J."/>
            <person name="Ogata H."/>
            <person name="Sarno A.F."/>
            <person name="Shmutz J."/>
            <person name="Schroeder D."/>
            <person name="de Vargas C."/>
            <person name="Verret F."/>
            <person name="von Dassow P."/>
            <person name="Valentin K."/>
            <person name="Van de Peer Y."/>
            <person name="Wheeler G."/>
            <person name="Dacks J.B."/>
            <person name="Delwiche C.F."/>
            <person name="Dyhrman S.T."/>
            <person name="Glockner G."/>
            <person name="John U."/>
            <person name="Richards T."/>
            <person name="Worden A.Z."/>
            <person name="Zhang X."/>
            <person name="Grigoriev I.V."/>
            <person name="Allen A.E."/>
            <person name="Bidle K."/>
            <person name="Borodovsky M."/>
            <person name="Bowler C."/>
            <person name="Brownlee C."/>
            <person name="Cock J.M."/>
            <person name="Elias M."/>
            <person name="Gladyshev V.N."/>
            <person name="Groth M."/>
            <person name="Guda C."/>
            <person name="Hadaegh A."/>
            <person name="Iglesias-Rodriguez M.D."/>
            <person name="Jenkins J."/>
            <person name="Jones B.M."/>
            <person name="Lawson T."/>
            <person name="Leese F."/>
            <person name="Lindquist E."/>
            <person name="Lobanov A."/>
            <person name="Lomsadze A."/>
            <person name="Malik S.B."/>
            <person name="Marsh M.E."/>
            <person name="Mackinder L."/>
            <person name="Mock T."/>
            <person name="Mueller-Roeber B."/>
            <person name="Pagarete A."/>
            <person name="Parker M."/>
            <person name="Probert I."/>
            <person name="Quesneville H."/>
            <person name="Raines C."/>
            <person name="Rensing S.A."/>
            <person name="Riano-Pachon D.M."/>
            <person name="Richier S."/>
            <person name="Rokitta S."/>
            <person name="Shiraiwa Y."/>
            <person name="Soanes D.M."/>
            <person name="van der Giezen M."/>
            <person name="Wahlund T.M."/>
            <person name="Williams B."/>
            <person name="Wilson W."/>
            <person name="Wolfe G."/>
            <person name="Wurch L.L."/>
        </authorList>
    </citation>
    <scope>NUCLEOTIDE SEQUENCE</scope>
</reference>
<dbReference type="InterPro" id="IPR035952">
    <property type="entry name" value="Rhomboid-like_sf"/>
</dbReference>
<keyword evidence="4 7" id="KW-0256">Endoplasmic reticulum</keyword>
<sequence>MRRRVVALLLVLLPRADSAALLRRRPRPLAAPALLLRLRGGQEPAPASQKPPGSPPTTTADVHVSADTPPSPSPGLLARLLNSAPVAHFRSAPPITRSWVTVSVLLTVLASQRLVDLRSIAFAEREVVRRGEWWRTLLNFFYMGEQPLSVFYWLQIYHLWECMRILELVKYAWEPGQFVRMIVSNIASLLLLKQLSPSLMFLGTPLVMVFMYVYAREYESSITNFLGFFQIRTGWLPFAQMDGVQTGDMMPNLLGLLAGHFYFYTNEVAPRMLLPSRPPTLAQFVAAMDKAAPPGSTPSEGEEELEAAAEGGEEEVEAAAEGGETDADDGDDDEVEED</sequence>
<dbReference type="GO" id="GO:0006950">
    <property type="term" value="P:response to stress"/>
    <property type="evidence" value="ECO:0007669"/>
    <property type="project" value="UniProtKB-ARBA"/>
</dbReference>
<evidence type="ECO:0000313" key="11">
    <source>
        <dbReference type="Proteomes" id="UP000013827"/>
    </source>
</evidence>
<dbReference type="eggNOG" id="KOG0858">
    <property type="taxonomic scope" value="Eukaryota"/>
</dbReference>
<keyword evidence="6" id="KW-0472">Membrane</keyword>
<reference evidence="10" key="2">
    <citation type="submission" date="2024-10" db="UniProtKB">
        <authorList>
            <consortium name="EnsemblProtists"/>
        </authorList>
    </citation>
    <scope>IDENTIFICATION</scope>
</reference>
<feature type="chain" id="PRO_5044291037" description="Derlin" evidence="9">
    <location>
        <begin position="19"/>
        <end position="338"/>
    </location>
</feature>
<dbReference type="EnsemblProtists" id="EOD09637">
    <property type="protein sequence ID" value="EOD09637"/>
    <property type="gene ID" value="EMIHUDRAFT_96871"/>
</dbReference>
<evidence type="ECO:0000313" key="10">
    <source>
        <dbReference type="EnsemblProtists" id="EOD09637"/>
    </source>
</evidence>
<dbReference type="InterPro" id="IPR007599">
    <property type="entry name" value="DER1"/>
</dbReference>
<comment type="similarity">
    <text evidence="2 7">Belongs to the derlin family.</text>
</comment>
<evidence type="ECO:0000256" key="2">
    <source>
        <dbReference type="ARBA" id="ARBA00008917"/>
    </source>
</evidence>
<dbReference type="KEGG" id="ehx:EMIHUDRAFT_96871"/>
<evidence type="ECO:0000256" key="5">
    <source>
        <dbReference type="ARBA" id="ARBA00022989"/>
    </source>
</evidence>
<keyword evidence="11" id="KW-1185">Reference proteome</keyword>
<feature type="region of interest" description="Disordered" evidence="8">
    <location>
        <begin position="41"/>
        <end position="71"/>
    </location>
</feature>
<evidence type="ECO:0000256" key="7">
    <source>
        <dbReference type="RuleBase" id="RU363059"/>
    </source>
</evidence>
<feature type="signal peptide" evidence="9">
    <location>
        <begin position="1"/>
        <end position="18"/>
    </location>
</feature>
<dbReference type="PANTHER" id="PTHR11009">
    <property type="entry name" value="DER1-LIKE PROTEIN, DERLIN"/>
    <property type="match status" value="1"/>
</dbReference>
<dbReference type="PaxDb" id="2903-EOD09637"/>
<comment type="function">
    <text evidence="7">May be involved in the degradation of misfolded endoplasmic reticulum (ER) luminal proteins.</text>
</comment>
<organism evidence="10 11">
    <name type="scientific">Emiliania huxleyi (strain CCMP1516)</name>
    <dbReference type="NCBI Taxonomy" id="280463"/>
    <lineage>
        <taxon>Eukaryota</taxon>
        <taxon>Haptista</taxon>
        <taxon>Haptophyta</taxon>
        <taxon>Prymnesiophyceae</taxon>
        <taxon>Isochrysidales</taxon>
        <taxon>Noelaerhabdaceae</taxon>
        <taxon>Emiliania</taxon>
    </lineage>
</organism>
<evidence type="ECO:0000256" key="1">
    <source>
        <dbReference type="ARBA" id="ARBA00004477"/>
    </source>
</evidence>
<dbReference type="SUPFAM" id="SSF144091">
    <property type="entry name" value="Rhomboid-like"/>
    <property type="match status" value="1"/>
</dbReference>
<dbReference type="Pfam" id="PF04511">
    <property type="entry name" value="DER1"/>
    <property type="match status" value="1"/>
</dbReference>
<evidence type="ECO:0000256" key="6">
    <source>
        <dbReference type="ARBA" id="ARBA00023136"/>
    </source>
</evidence>
<dbReference type="STRING" id="2903.R1BJH0"/>
<comment type="subcellular location">
    <subcellularLocation>
        <location evidence="1 7">Endoplasmic reticulum membrane</location>
        <topology evidence="1 7">Multi-pass membrane protein</topology>
    </subcellularLocation>
</comment>
<keyword evidence="5" id="KW-1133">Transmembrane helix</keyword>
<dbReference type="RefSeq" id="XP_005762066.1">
    <property type="nucleotide sequence ID" value="XM_005762009.1"/>
</dbReference>
<name>A0A0D3IEF2_EMIH1</name>
<dbReference type="Proteomes" id="UP000013827">
    <property type="component" value="Unassembled WGS sequence"/>
</dbReference>
<keyword evidence="9" id="KW-0732">Signal</keyword>